<accession>A0A5C1QDX8</accession>
<sequence>MLSLEVTTRCNLRCLNCFAHEGGEFSDISYKLAEDALNEGKELGYSKLSITGGEPLLWLRLFDLLDYAFKIGYKYILVNSNGHLFTQDICKRLKKYGDKLHISCTINGDKKEHDNTRGSGSYNKVINGVKTGLKFGLNIYIYTVITSKNLESLPYFTQNIFRELKGIKTLLFIQLRGVDNDYYKVDGLKITETRFIEFVNMVAFLSLAVYKVEILENSLATVVAKKLKLKWFPKSPDISREGKVVILQNGNITFNHSSNVYLGKYNKGKLKETLSSKTYLEGTREESISCKTCKYIKICRNSGKLRPSDDYHNTGDTRELYCKKVLDLIP</sequence>
<evidence type="ECO:0000256" key="4">
    <source>
        <dbReference type="ARBA" id="ARBA00023004"/>
    </source>
</evidence>
<dbReference type="GO" id="GO:0051536">
    <property type="term" value="F:iron-sulfur cluster binding"/>
    <property type="evidence" value="ECO:0007669"/>
    <property type="project" value="UniProtKB-KW"/>
</dbReference>
<dbReference type="InterPro" id="IPR058240">
    <property type="entry name" value="rSAM_sf"/>
</dbReference>
<dbReference type="AlphaFoldDB" id="A0A5C1QDX8"/>
<feature type="domain" description="Radical SAM core" evidence="6">
    <location>
        <begin position="1"/>
        <end position="208"/>
    </location>
</feature>
<evidence type="ECO:0000256" key="5">
    <source>
        <dbReference type="ARBA" id="ARBA00023014"/>
    </source>
</evidence>
<comment type="cofactor">
    <cofactor evidence="1">
        <name>[4Fe-4S] cluster</name>
        <dbReference type="ChEBI" id="CHEBI:49883"/>
    </cofactor>
</comment>
<dbReference type="PROSITE" id="PS51918">
    <property type="entry name" value="RADICAL_SAM"/>
    <property type="match status" value="1"/>
</dbReference>
<dbReference type="SFLD" id="SFLDG01067">
    <property type="entry name" value="SPASM/twitch_domain_containing"/>
    <property type="match status" value="1"/>
</dbReference>
<dbReference type="InterPro" id="IPR007197">
    <property type="entry name" value="rSAM"/>
</dbReference>
<dbReference type="GO" id="GO:0003824">
    <property type="term" value="F:catalytic activity"/>
    <property type="evidence" value="ECO:0007669"/>
    <property type="project" value="InterPro"/>
</dbReference>
<evidence type="ECO:0000256" key="2">
    <source>
        <dbReference type="ARBA" id="ARBA00022691"/>
    </source>
</evidence>
<dbReference type="Proteomes" id="UP000323824">
    <property type="component" value="Chromosome"/>
</dbReference>
<name>A0A5C1QDX8_9SPIO</name>
<evidence type="ECO:0000313" key="8">
    <source>
        <dbReference type="Proteomes" id="UP000323824"/>
    </source>
</evidence>
<keyword evidence="5" id="KW-0411">Iron-sulfur</keyword>
<reference evidence="7 8" key="2">
    <citation type="submission" date="2019-09" db="EMBL/GenBank/DDBJ databases">
        <title>Complete Genome Sequence and Methylome Analysis of free living Spirochaetas.</title>
        <authorList>
            <person name="Leshcheva N."/>
            <person name="Mikheeva N."/>
        </authorList>
    </citation>
    <scope>NUCLEOTIDE SEQUENCE [LARGE SCALE GENOMIC DNA]</scope>
    <source>
        <strain evidence="7 8">P</strain>
    </source>
</reference>
<dbReference type="PANTHER" id="PTHR11228:SF7">
    <property type="entry name" value="PQQA PEPTIDE CYCLASE"/>
    <property type="match status" value="1"/>
</dbReference>
<dbReference type="Gene3D" id="3.20.20.70">
    <property type="entry name" value="Aldolase class I"/>
    <property type="match status" value="1"/>
</dbReference>
<dbReference type="InterPro" id="IPR013785">
    <property type="entry name" value="Aldolase_TIM"/>
</dbReference>
<evidence type="ECO:0000256" key="1">
    <source>
        <dbReference type="ARBA" id="ARBA00001966"/>
    </source>
</evidence>
<keyword evidence="2" id="KW-0949">S-adenosyl-L-methionine</keyword>
<dbReference type="Pfam" id="PF04055">
    <property type="entry name" value="Radical_SAM"/>
    <property type="match status" value="1"/>
</dbReference>
<proteinExistence type="predicted"/>
<dbReference type="CDD" id="cd01335">
    <property type="entry name" value="Radical_SAM"/>
    <property type="match status" value="1"/>
</dbReference>
<dbReference type="RefSeq" id="WP_149567649.1">
    <property type="nucleotide sequence ID" value="NZ_CP035807.1"/>
</dbReference>
<keyword evidence="8" id="KW-1185">Reference proteome</keyword>
<keyword evidence="3" id="KW-0479">Metal-binding</keyword>
<dbReference type="OrthoDB" id="9763993at2"/>
<dbReference type="EMBL" id="CP035807">
    <property type="protein sequence ID" value="QEN04402.1"/>
    <property type="molecule type" value="Genomic_DNA"/>
</dbReference>
<keyword evidence="4" id="KW-0408">Iron</keyword>
<reference evidence="7 8" key="1">
    <citation type="submission" date="2019-02" db="EMBL/GenBank/DDBJ databases">
        <authorList>
            <person name="Fomenkov A."/>
            <person name="Dubinina G."/>
            <person name="Grabovich M."/>
            <person name="Vincze T."/>
            <person name="Roberts R.J."/>
        </authorList>
    </citation>
    <scope>NUCLEOTIDE SEQUENCE [LARGE SCALE GENOMIC DNA]</scope>
    <source>
        <strain evidence="7 8">P</strain>
    </source>
</reference>
<dbReference type="InterPro" id="IPR050377">
    <property type="entry name" value="Radical_SAM_PqqE_MftC-like"/>
</dbReference>
<protein>
    <submittedName>
        <fullName evidence="7">Radical SAM protein</fullName>
    </submittedName>
</protein>
<dbReference type="PANTHER" id="PTHR11228">
    <property type="entry name" value="RADICAL SAM DOMAIN PROTEIN"/>
    <property type="match status" value="1"/>
</dbReference>
<dbReference type="SUPFAM" id="SSF102114">
    <property type="entry name" value="Radical SAM enzymes"/>
    <property type="match status" value="1"/>
</dbReference>
<evidence type="ECO:0000259" key="6">
    <source>
        <dbReference type="PROSITE" id="PS51918"/>
    </source>
</evidence>
<evidence type="ECO:0000313" key="7">
    <source>
        <dbReference type="EMBL" id="QEN04402.1"/>
    </source>
</evidence>
<organism evidence="7 8">
    <name type="scientific">Thiospirochaeta perfilievii</name>
    <dbReference type="NCBI Taxonomy" id="252967"/>
    <lineage>
        <taxon>Bacteria</taxon>
        <taxon>Pseudomonadati</taxon>
        <taxon>Spirochaetota</taxon>
        <taxon>Spirochaetia</taxon>
        <taxon>Spirochaetales</taxon>
        <taxon>Spirochaetaceae</taxon>
        <taxon>Thiospirochaeta</taxon>
    </lineage>
</organism>
<dbReference type="SFLD" id="SFLDS00029">
    <property type="entry name" value="Radical_SAM"/>
    <property type="match status" value="1"/>
</dbReference>
<evidence type="ECO:0000256" key="3">
    <source>
        <dbReference type="ARBA" id="ARBA00022723"/>
    </source>
</evidence>
<dbReference type="GO" id="GO:0046872">
    <property type="term" value="F:metal ion binding"/>
    <property type="evidence" value="ECO:0007669"/>
    <property type="project" value="UniProtKB-KW"/>
</dbReference>
<dbReference type="KEGG" id="sper:EW093_06725"/>
<gene>
    <name evidence="7" type="ORF">EW093_06725</name>
</gene>